<name>A7T034_NEMVE</name>
<organism evidence="1 2">
    <name type="scientific">Nematostella vectensis</name>
    <name type="common">Starlet sea anemone</name>
    <dbReference type="NCBI Taxonomy" id="45351"/>
    <lineage>
        <taxon>Eukaryota</taxon>
        <taxon>Metazoa</taxon>
        <taxon>Cnidaria</taxon>
        <taxon>Anthozoa</taxon>
        <taxon>Hexacorallia</taxon>
        <taxon>Actiniaria</taxon>
        <taxon>Edwardsiidae</taxon>
        <taxon>Nematostella</taxon>
    </lineage>
</organism>
<gene>
    <name evidence="1" type="ORF">NEMVEDRAFT_v1g248298</name>
</gene>
<protein>
    <submittedName>
        <fullName evidence="1">Uncharacterized protein</fullName>
    </submittedName>
</protein>
<evidence type="ECO:0000313" key="1">
    <source>
        <dbReference type="EMBL" id="EDO30684.1"/>
    </source>
</evidence>
<dbReference type="Proteomes" id="UP000001593">
    <property type="component" value="Unassembled WGS sequence"/>
</dbReference>
<evidence type="ECO:0000313" key="2">
    <source>
        <dbReference type="Proteomes" id="UP000001593"/>
    </source>
</evidence>
<dbReference type="EMBL" id="DS469996">
    <property type="protein sequence ID" value="EDO30684.1"/>
    <property type="molecule type" value="Genomic_DNA"/>
</dbReference>
<dbReference type="HOGENOM" id="CLU_1596457_0_0_1"/>
<dbReference type="PhylomeDB" id="A7T034"/>
<accession>A7T034</accession>
<proteinExistence type="predicted"/>
<dbReference type="InParanoid" id="A7T034"/>
<keyword evidence="2" id="KW-1185">Reference proteome</keyword>
<dbReference type="AlphaFoldDB" id="A7T034"/>
<reference evidence="1 2" key="1">
    <citation type="journal article" date="2007" name="Science">
        <title>Sea anemone genome reveals ancestral eumetazoan gene repertoire and genomic organization.</title>
        <authorList>
            <person name="Putnam N.H."/>
            <person name="Srivastava M."/>
            <person name="Hellsten U."/>
            <person name="Dirks B."/>
            <person name="Chapman J."/>
            <person name="Salamov A."/>
            <person name="Terry A."/>
            <person name="Shapiro H."/>
            <person name="Lindquist E."/>
            <person name="Kapitonov V.V."/>
            <person name="Jurka J."/>
            <person name="Genikhovich G."/>
            <person name="Grigoriev I.V."/>
            <person name="Lucas S.M."/>
            <person name="Steele R.E."/>
            <person name="Finnerty J.R."/>
            <person name="Technau U."/>
            <person name="Martindale M.Q."/>
            <person name="Rokhsar D.S."/>
        </authorList>
    </citation>
    <scope>NUCLEOTIDE SEQUENCE [LARGE SCALE GENOMIC DNA]</scope>
    <source>
        <strain evidence="2">CH2 X CH6</strain>
    </source>
</reference>
<sequence>MQIPKSNIRKNKTVYSEKKVSEKQIIFVEECKNTTSIKFTPTIPVISVIRFEVYEPEIIKGKRRRTSVDKCLLNFEHKTTPDFLIIKGICDNIIQPSVELDYHFLPVSASANLGQGWDRYVIHPIKVRVLNTDTGTCSSTGDPHYRTFDNNTVFQDKGIWNGLREAN</sequence>